<dbReference type="AlphaFoldDB" id="A0AAF3FDH5"/>
<evidence type="ECO:0000256" key="2">
    <source>
        <dbReference type="ARBA" id="ARBA00022438"/>
    </source>
</evidence>
<dbReference type="GO" id="GO:0006508">
    <property type="term" value="P:proteolysis"/>
    <property type="evidence" value="ECO:0007669"/>
    <property type="project" value="UniProtKB-KW"/>
</dbReference>
<accession>A0AAF3FDH5</accession>
<dbReference type="PRINTS" id="PR00481">
    <property type="entry name" value="LAMNOPPTDASE"/>
</dbReference>
<evidence type="ECO:0000256" key="4">
    <source>
        <dbReference type="ARBA" id="ARBA00022801"/>
    </source>
</evidence>
<dbReference type="SUPFAM" id="SSF53187">
    <property type="entry name" value="Zn-dependent exopeptidases"/>
    <property type="match status" value="1"/>
</dbReference>
<organism evidence="6 7">
    <name type="scientific">Mesorhabditis belari</name>
    <dbReference type="NCBI Taxonomy" id="2138241"/>
    <lineage>
        <taxon>Eukaryota</taxon>
        <taxon>Metazoa</taxon>
        <taxon>Ecdysozoa</taxon>
        <taxon>Nematoda</taxon>
        <taxon>Chromadorea</taxon>
        <taxon>Rhabditida</taxon>
        <taxon>Rhabditina</taxon>
        <taxon>Rhabditomorpha</taxon>
        <taxon>Rhabditoidea</taxon>
        <taxon>Rhabditidae</taxon>
        <taxon>Mesorhabditinae</taxon>
        <taxon>Mesorhabditis</taxon>
    </lineage>
</organism>
<keyword evidence="6" id="KW-1185">Reference proteome</keyword>
<dbReference type="Gene3D" id="3.40.50.10590">
    <property type="entry name" value="Zn-dependent exopeptidases"/>
    <property type="match status" value="1"/>
</dbReference>
<sequence length="549" mass="59122">MMPKRRFSCFVLIQKIGLLLLLPTIIAGYTRNNNKTPRLDFIGNVPALTPLSAYQGNMLTVRGGLSAKTLPQTALIIIGKESHLKKLDYQTVAPKFANHLNAEQWKRGIDILTPDSGSVPLFYNLAKVVAVSDKVSRGNAFSNSPAISKELRGYKVPSNATDLSVVVVAEYADVISSVAAVARSFPVFSLKTKEDTTLKNIDIEVVVVDGKTLAEDDVNYLNHLIKAIRETARLIDTPPNILTTDAFVQEAIKVADGLPDVKHHVIRGEELLQQNFGGIYHVGKAGPTPPAFVVLSYKPVGSNHKYALVGKGIVFDTGGMQIKGKTAMPSMKIDMGGAAALLQAFATLVQSGFKQELHVCLCIAENNISPQANKPDDVIRMLSGKTVEINNTDAEGRLVLADGVFYAKNTLGATTIIDMATLTGAQAYISGKHHAAVLTNLEENEKQIELAGRRSGDLVKSMLFAPDMHFSDLKSPIADMRNSNFGKMEGPPSAIAGLFIAAHIDFGEGISWMHLDIASPCEVADRATGYGPALISVLLGKETKVPLLQ</sequence>
<dbReference type="PANTHER" id="PTHR11963:SF4">
    <property type="entry name" value="AMINOPEPTIDASE NPEPL1-RELATED"/>
    <property type="match status" value="1"/>
</dbReference>
<dbReference type="PANTHER" id="PTHR11963">
    <property type="entry name" value="LEUCINE AMINOPEPTIDASE-RELATED"/>
    <property type="match status" value="1"/>
</dbReference>
<proteinExistence type="inferred from homology"/>
<name>A0AAF3FDH5_9BILA</name>
<dbReference type="WBParaSite" id="MBELARI_LOCUS5022">
    <property type="protein sequence ID" value="MBELARI_LOCUS5022"/>
    <property type="gene ID" value="MBELARI_LOCUS5022"/>
</dbReference>
<evidence type="ECO:0000313" key="7">
    <source>
        <dbReference type="WBParaSite" id="MBELARI_LOCUS5022"/>
    </source>
</evidence>
<comment type="similarity">
    <text evidence="1">Belongs to the peptidase M17 family.</text>
</comment>
<keyword evidence="3" id="KW-0645">Protease</keyword>
<feature type="domain" description="Cytosol aminopeptidase" evidence="5">
    <location>
        <begin position="391"/>
        <end position="398"/>
    </location>
</feature>
<evidence type="ECO:0000256" key="3">
    <source>
        <dbReference type="ARBA" id="ARBA00022670"/>
    </source>
</evidence>
<dbReference type="PROSITE" id="PS00631">
    <property type="entry name" value="CYTOSOL_AP"/>
    <property type="match status" value="1"/>
</dbReference>
<evidence type="ECO:0000256" key="1">
    <source>
        <dbReference type="ARBA" id="ARBA00009528"/>
    </source>
</evidence>
<dbReference type="InterPro" id="IPR011356">
    <property type="entry name" value="Leucine_aapep/pepB"/>
</dbReference>
<dbReference type="InterPro" id="IPR000819">
    <property type="entry name" value="Peptidase_M17_C"/>
</dbReference>
<dbReference type="Gene3D" id="3.40.630.10">
    <property type="entry name" value="Zn peptidases"/>
    <property type="match status" value="1"/>
</dbReference>
<dbReference type="InterPro" id="IPR041417">
    <property type="entry name" value="NPEPL1_N"/>
</dbReference>
<dbReference type="Proteomes" id="UP000887575">
    <property type="component" value="Unassembled WGS sequence"/>
</dbReference>
<dbReference type="CDD" id="cd00433">
    <property type="entry name" value="Peptidase_M17"/>
    <property type="match status" value="1"/>
</dbReference>
<dbReference type="Pfam" id="PF00883">
    <property type="entry name" value="Peptidase_M17"/>
    <property type="match status" value="1"/>
</dbReference>
<dbReference type="GO" id="GO:0005737">
    <property type="term" value="C:cytoplasm"/>
    <property type="evidence" value="ECO:0007669"/>
    <property type="project" value="InterPro"/>
</dbReference>
<reference evidence="7" key="1">
    <citation type="submission" date="2024-02" db="UniProtKB">
        <authorList>
            <consortium name="WormBaseParasite"/>
        </authorList>
    </citation>
    <scope>IDENTIFICATION</scope>
</reference>
<protein>
    <recommendedName>
        <fullName evidence="5">Cytosol aminopeptidase domain-containing protein</fullName>
    </recommendedName>
</protein>
<keyword evidence="2" id="KW-0031">Aminopeptidase</keyword>
<dbReference type="Pfam" id="PF18295">
    <property type="entry name" value="Pdase_M17_N2"/>
    <property type="match status" value="1"/>
</dbReference>
<evidence type="ECO:0000259" key="5">
    <source>
        <dbReference type="PROSITE" id="PS00631"/>
    </source>
</evidence>
<dbReference type="GO" id="GO:0070006">
    <property type="term" value="F:metalloaminopeptidase activity"/>
    <property type="evidence" value="ECO:0007669"/>
    <property type="project" value="InterPro"/>
</dbReference>
<evidence type="ECO:0000313" key="6">
    <source>
        <dbReference type="Proteomes" id="UP000887575"/>
    </source>
</evidence>
<dbReference type="GO" id="GO:0030145">
    <property type="term" value="F:manganese ion binding"/>
    <property type="evidence" value="ECO:0007669"/>
    <property type="project" value="InterPro"/>
</dbReference>
<keyword evidence="4" id="KW-0378">Hydrolase</keyword>